<feature type="transmembrane region" description="Helical" evidence="1">
    <location>
        <begin position="20"/>
        <end position="43"/>
    </location>
</feature>
<proteinExistence type="predicted"/>
<organism evidence="2">
    <name type="scientific">viral metagenome</name>
    <dbReference type="NCBI Taxonomy" id="1070528"/>
    <lineage>
        <taxon>unclassified sequences</taxon>
        <taxon>metagenomes</taxon>
        <taxon>organismal metagenomes</taxon>
    </lineage>
</organism>
<dbReference type="EMBL" id="MN740222">
    <property type="protein sequence ID" value="QHT94465.1"/>
    <property type="molecule type" value="Genomic_DNA"/>
</dbReference>
<name>A0A6C0IPN8_9ZZZZ</name>
<dbReference type="AlphaFoldDB" id="A0A6C0IPN8"/>
<evidence type="ECO:0000256" key="1">
    <source>
        <dbReference type="SAM" id="Phobius"/>
    </source>
</evidence>
<feature type="transmembrane region" description="Helical" evidence="1">
    <location>
        <begin position="49"/>
        <end position="67"/>
    </location>
</feature>
<evidence type="ECO:0000313" key="2">
    <source>
        <dbReference type="EMBL" id="QHT94465.1"/>
    </source>
</evidence>
<protein>
    <submittedName>
        <fullName evidence="2">Uncharacterized protein</fullName>
    </submittedName>
</protein>
<keyword evidence="1" id="KW-0812">Transmembrane</keyword>
<reference evidence="2" key="1">
    <citation type="journal article" date="2020" name="Nature">
        <title>Giant virus diversity and host interactions through global metagenomics.</title>
        <authorList>
            <person name="Schulz F."/>
            <person name="Roux S."/>
            <person name="Paez-Espino D."/>
            <person name="Jungbluth S."/>
            <person name="Walsh D.A."/>
            <person name="Denef V.J."/>
            <person name="McMahon K.D."/>
            <person name="Konstantinidis K.T."/>
            <person name="Eloe-Fadrosh E.A."/>
            <person name="Kyrpides N.C."/>
            <person name="Woyke T."/>
        </authorList>
    </citation>
    <scope>NUCLEOTIDE SEQUENCE</scope>
    <source>
        <strain evidence="2">GVMAG-M-3300024258-28</strain>
    </source>
</reference>
<keyword evidence="1" id="KW-0472">Membrane</keyword>
<sequence>MDGVLKQLFGPLDQKYCNYFLFLSILGFVLFVLFIVSFVFVGVANKRPFDFYLAGLFVAMTYFLFYFQSRLLHSMCAGTLIK</sequence>
<accession>A0A6C0IPN8</accession>
<keyword evidence="1" id="KW-1133">Transmembrane helix</keyword>